<dbReference type="PANTHER" id="PTHR10947">
    <property type="entry name" value="PHENYLALANYL-TRNA SYNTHETASE BETA CHAIN AND LEUCINE-RICH REPEAT-CONTAINING PROTEIN 47"/>
    <property type="match status" value="1"/>
</dbReference>
<dbReference type="GO" id="GO:0004826">
    <property type="term" value="F:phenylalanine-tRNA ligase activity"/>
    <property type="evidence" value="ECO:0007669"/>
    <property type="project" value="InterPro"/>
</dbReference>
<reference evidence="2 3" key="1">
    <citation type="submission" date="2017-03" db="EMBL/GenBank/DDBJ databases">
        <title>Genome Survey of Euroglyphus maynei.</title>
        <authorList>
            <person name="Arlian L.G."/>
            <person name="Morgan M.S."/>
            <person name="Rider S.D."/>
        </authorList>
    </citation>
    <scope>NUCLEOTIDE SEQUENCE [LARGE SCALE GENOMIC DNA]</scope>
    <source>
        <strain evidence="2">Arlian Lab</strain>
        <tissue evidence="2">Whole body</tissue>
    </source>
</reference>
<dbReference type="Proteomes" id="UP000194236">
    <property type="component" value="Unassembled WGS sequence"/>
</dbReference>
<protein>
    <recommendedName>
        <fullName evidence="1">Phenylalanyl tRNA synthetase beta chain core domain-containing protein</fullName>
    </recommendedName>
</protein>
<dbReference type="OrthoDB" id="1698572at2759"/>
<dbReference type="GO" id="GO:0009328">
    <property type="term" value="C:phenylalanine-tRNA ligase complex"/>
    <property type="evidence" value="ECO:0007669"/>
    <property type="project" value="TreeGrafter"/>
</dbReference>
<dbReference type="GO" id="GO:0006432">
    <property type="term" value="P:phenylalanyl-tRNA aminoacylation"/>
    <property type="evidence" value="ECO:0007669"/>
    <property type="project" value="InterPro"/>
</dbReference>
<keyword evidence="3" id="KW-1185">Reference proteome</keyword>
<accession>A0A1Y3AMU1</accession>
<feature type="domain" description="Phenylalanyl tRNA synthetase beta chain core" evidence="1">
    <location>
        <begin position="22"/>
        <end position="79"/>
    </location>
</feature>
<dbReference type="AlphaFoldDB" id="A0A1Y3AMU1"/>
<dbReference type="Gene3D" id="3.30.930.10">
    <property type="entry name" value="Bira Bifunctional Protein, Domain 2"/>
    <property type="match status" value="1"/>
</dbReference>
<name>A0A1Y3AMU1_EURMA</name>
<dbReference type="InterPro" id="IPR045864">
    <property type="entry name" value="aa-tRNA-synth_II/BPL/LPL"/>
</dbReference>
<evidence type="ECO:0000313" key="3">
    <source>
        <dbReference type="Proteomes" id="UP000194236"/>
    </source>
</evidence>
<dbReference type="EMBL" id="MUJZ01069049">
    <property type="protein sequence ID" value="OTF69740.1"/>
    <property type="molecule type" value="Genomic_DNA"/>
</dbReference>
<evidence type="ECO:0000313" key="2">
    <source>
        <dbReference type="EMBL" id="OTF69740.1"/>
    </source>
</evidence>
<comment type="caution">
    <text evidence="2">The sequence shown here is derived from an EMBL/GenBank/DDBJ whole genome shotgun (WGS) entry which is preliminary data.</text>
</comment>
<evidence type="ECO:0000259" key="1">
    <source>
        <dbReference type="Pfam" id="PF17759"/>
    </source>
</evidence>
<dbReference type="PANTHER" id="PTHR10947:SF0">
    <property type="entry name" value="PHENYLALANINE--TRNA LIGASE BETA SUBUNIT"/>
    <property type="match status" value="1"/>
</dbReference>
<dbReference type="InterPro" id="IPR041616">
    <property type="entry name" value="PheRS_beta_core"/>
</dbReference>
<proteinExistence type="predicted"/>
<dbReference type="Pfam" id="PF17759">
    <property type="entry name" value="tRNA_synthFbeta"/>
    <property type="match status" value="1"/>
</dbReference>
<gene>
    <name evidence="2" type="ORF">BLA29_013201</name>
</gene>
<sequence length="84" mass="9284">MQILEIPMLETSNDEKAAAAAETTTVGYYLRAKNDERFLENRCAEILLNGKIIGIMGVVHPEVVGNFELALPCSALEITIQDIY</sequence>
<dbReference type="SUPFAM" id="SSF55681">
    <property type="entry name" value="Class II aaRS and biotin synthetases"/>
    <property type="match status" value="1"/>
</dbReference>
<dbReference type="InterPro" id="IPR045060">
    <property type="entry name" value="Phe-tRNA-ligase_IIc_bsu"/>
</dbReference>
<organism evidence="2 3">
    <name type="scientific">Euroglyphus maynei</name>
    <name type="common">Mayne's house dust mite</name>
    <dbReference type="NCBI Taxonomy" id="6958"/>
    <lineage>
        <taxon>Eukaryota</taxon>
        <taxon>Metazoa</taxon>
        <taxon>Ecdysozoa</taxon>
        <taxon>Arthropoda</taxon>
        <taxon>Chelicerata</taxon>
        <taxon>Arachnida</taxon>
        <taxon>Acari</taxon>
        <taxon>Acariformes</taxon>
        <taxon>Sarcoptiformes</taxon>
        <taxon>Astigmata</taxon>
        <taxon>Psoroptidia</taxon>
        <taxon>Analgoidea</taxon>
        <taxon>Pyroglyphidae</taxon>
        <taxon>Pyroglyphinae</taxon>
        <taxon>Euroglyphus</taxon>
    </lineage>
</organism>